<evidence type="ECO:0000256" key="1">
    <source>
        <dbReference type="SAM" id="MobiDB-lite"/>
    </source>
</evidence>
<organism evidence="4 5">
    <name type="scientific">Caenorhabditis auriculariae</name>
    <dbReference type="NCBI Taxonomy" id="2777116"/>
    <lineage>
        <taxon>Eukaryota</taxon>
        <taxon>Metazoa</taxon>
        <taxon>Ecdysozoa</taxon>
        <taxon>Nematoda</taxon>
        <taxon>Chromadorea</taxon>
        <taxon>Rhabditida</taxon>
        <taxon>Rhabditina</taxon>
        <taxon>Rhabditomorpha</taxon>
        <taxon>Rhabditoidea</taxon>
        <taxon>Rhabditidae</taxon>
        <taxon>Peloderinae</taxon>
        <taxon>Caenorhabditis</taxon>
    </lineage>
</organism>
<keyword evidence="2" id="KW-0812">Transmembrane</keyword>
<dbReference type="AlphaFoldDB" id="A0A8S1HHD3"/>
<feature type="transmembrane region" description="Helical" evidence="2">
    <location>
        <begin position="177"/>
        <end position="202"/>
    </location>
</feature>
<feature type="compositionally biased region" description="Basic and acidic residues" evidence="1">
    <location>
        <begin position="328"/>
        <end position="343"/>
    </location>
</feature>
<keyword evidence="2" id="KW-1133">Transmembrane helix</keyword>
<protein>
    <recommendedName>
        <fullName evidence="6">Receptor L-domain domain-containing protein</fullName>
    </recommendedName>
</protein>
<evidence type="ECO:0008006" key="6">
    <source>
        <dbReference type="Google" id="ProtNLM"/>
    </source>
</evidence>
<feature type="region of interest" description="Disordered" evidence="1">
    <location>
        <begin position="222"/>
        <end position="262"/>
    </location>
</feature>
<evidence type="ECO:0000256" key="2">
    <source>
        <dbReference type="SAM" id="Phobius"/>
    </source>
</evidence>
<comment type="caution">
    <text evidence="4">The sequence shown here is derived from an EMBL/GenBank/DDBJ whole genome shotgun (WGS) entry which is preliminary data.</text>
</comment>
<evidence type="ECO:0000313" key="5">
    <source>
        <dbReference type="Proteomes" id="UP000835052"/>
    </source>
</evidence>
<feature type="compositionally biased region" description="Polar residues" evidence="1">
    <location>
        <begin position="296"/>
        <end position="326"/>
    </location>
</feature>
<gene>
    <name evidence="4" type="ORF">CAUJ_LOCUS11298</name>
</gene>
<evidence type="ECO:0000313" key="4">
    <source>
        <dbReference type="EMBL" id="CAD6195379.1"/>
    </source>
</evidence>
<keyword evidence="5" id="KW-1185">Reference proteome</keyword>
<feature type="chain" id="PRO_5035747109" description="Receptor L-domain domain-containing protein" evidence="3">
    <location>
        <begin position="22"/>
        <end position="343"/>
    </location>
</feature>
<accession>A0A8S1HHD3</accession>
<evidence type="ECO:0000256" key="3">
    <source>
        <dbReference type="SAM" id="SignalP"/>
    </source>
</evidence>
<dbReference type="EMBL" id="CAJGYM010000054">
    <property type="protein sequence ID" value="CAD6195379.1"/>
    <property type="molecule type" value="Genomic_DNA"/>
</dbReference>
<feature type="signal peptide" evidence="3">
    <location>
        <begin position="1"/>
        <end position="21"/>
    </location>
</feature>
<sequence length="343" mass="38765">MTFLQAFFLLISLQVITEVNGSCDQKPFTVKNYNDMVQELKKPPREFICTDAPIEIHCEKSMVKGLSMLLSALQVSYSTVKIKNINCDNMIFLESLKIFMNVYVKEEPALSIDEDKAVFSSYFQNKTDLRMIMSVDSGCTGTGSSWKKEVKNVVVSKDVCRDTSEERLKEISGKFHYVSTVCFGMTLSIIIFISVMHCYRVVNFEQADKRRMREWEIDDRPRNAYSRNTPKKGVRTVPSETTADMRKEKTEQTSEVNVSYAEKQEESQVFLAPVTAGAAATAMAPVTSRGKERQQRTSGKSTPQMSLKKTQSSVEDPAPSTKNQQKVGEPDKTQSSRSNKEKP</sequence>
<reference evidence="4" key="1">
    <citation type="submission" date="2020-10" db="EMBL/GenBank/DDBJ databases">
        <authorList>
            <person name="Kikuchi T."/>
        </authorList>
    </citation>
    <scope>NUCLEOTIDE SEQUENCE</scope>
    <source>
        <strain evidence="4">NKZ352</strain>
    </source>
</reference>
<dbReference type="Proteomes" id="UP000835052">
    <property type="component" value="Unassembled WGS sequence"/>
</dbReference>
<feature type="compositionally biased region" description="Basic and acidic residues" evidence="1">
    <location>
        <begin position="243"/>
        <end position="252"/>
    </location>
</feature>
<feature type="region of interest" description="Disordered" evidence="1">
    <location>
        <begin position="282"/>
        <end position="343"/>
    </location>
</feature>
<proteinExistence type="predicted"/>
<keyword evidence="2" id="KW-0472">Membrane</keyword>
<keyword evidence="3" id="KW-0732">Signal</keyword>
<name>A0A8S1HHD3_9PELO</name>